<evidence type="ECO:0000259" key="2">
    <source>
        <dbReference type="Pfam" id="PF00487"/>
    </source>
</evidence>
<feature type="domain" description="Fatty acid desaturase" evidence="2">
    <location>
        <begin position="66"/>
        <end position="341"/>
    </location>
</feature>
<dbReference type="KEGG" id="mpp:MICPUCDRAFT_36920"/>
<dbReference type="eggNOG" id="ENOG502QQNB">
    <property type="taxonomic scope" value="Eukaryota"/>
</dbReference>
<evidence type="ECO:0000313" key="4">
    <source>
        <dbReference type="Proteomes" id="UP000001876"/>
    </source>
</evidence>
<organism evidence="4">
    <name type="scientific">Micromonas pusilla (strain CCMP1545)</name>
    <name type="common">Picoplanktonic green alga</name>
    <dbReference type="NCBI Taxonomy" id="564608"/>
    <lineage>
        <taxon>Eukaryota</taxon>
        <taxon>Viridiplantae</taxon>
        <taxon>Chlorophyta</taxon>
        <taxon>Mamiellophyceae</taxon>
        <taxon>Mamiellales</taxon>
        <taxon>Mamiellaceae</taxon>
        <taxon>Micromonas</taxon>
    </lineage>
</organism>
<dbReference type="Proteomes" id="UP000001876">
    <property type="component" value="Unassembled WGS sequence"/>
</dbReference>
<gene>
    <name evidence="3" type="ORF">MICPUCDRAFT_36920</name>
</gene>
<dbReference type="InterPro" id="IPR005804">
    <property type="entry name" value="FA_desaturase_dom"/>
</dbReference>
<keyword evidence="4" id="KW-1185">Reference proteome</keyword>
<feature type="transmembrane region" description="Helical" evidence="1">
    <location>
        <begin position="64"/>
        <end position="87"/>
    </location>
</feature>
<sequence>MNGKALNAPPPSEFPTMADVLSKIPKRCFVKDTGKSLLYAAVSTAITVGLGLAAYAYLPMTLAFIPAWIAYAFVAGTAATGCWVVAHECGHGAFSENKFVQDVVGYVLHSALLVPYFSWQRSHAVHHSRTNHVMEGETHVPARINTPDSDVVFKLRALLGEGPFTALNLVGVFLLGWPIYLLTGASGGPVRGKTNHFLPFMGEQGKFALFPGKWKAKVWQSDVGCVAVVAALAAWAVAAGSVWPVVALYVGPYLVCNFWLVLYTWLQHTDVDVPHFEGDDWSLLKGAFMTIDRPYGAVFDFLHHKIGSTHVAHHINHTIPHYHAEEATNAIKEAYPDLYLYDDTPIASATWRVGSKCIAVYKRGDEWVFTDQPLPATAA</sequence>
<dbReference type="OMA" id="WIAYAFV"/>
<protein>
    <submittedName>
        <fullName evidence="3">Fatty acid desaturase</fullName>
    </submittedName>
</protein>
<reference evidence="3 4" key="1">
    <citation type="journal article" date="2009" name="Science">
        <title>Green evolution and dynamic adaptations revealed by genomes of the marine picoeukaryotes Micromonas.</title>
        <authorList>
            <person name="Worden A.Z."/>
            <person name="Lee J.H."/>
            <person name="Mock T."/>
            <person name="Rouze P."/>
            <person name="Simmons M.P."/>
            <person name="Aerts A.L."/>
            <person name="Allen A.E."/>
            <person name="Cuvelier M.L."/>
            <person name="Derelle E."/>
            <person name="Everett M.V."/>
            <person name="Foulon E."/>
            <person name="Grimwood J."/>
            <person name="Gundlach H."/>
            <person name="Henrissat B."/>
            <person name="Napoli C."/>
            <person name="McDonald S.M."/>
            <person name="Parker M.S."/>
            <person name="Rombauts S."/>
            <person name="Salamov A."/>
            <person name="Von Dassow P."/>
            <person name="Badger J.H."/>
            <person name="Coutinho P.M."/>
            <person name="Demir E."/>
            <person name="Dubchak I."/>
            <person name="Gentemann C."/>
            <person name="Eikrem W."/>
            <person name="Gready J.E."/>
            <person name="John U."/>
            <person name="Lanier W."/>
            <person name="Lindquist E.A."/>
            <person name="Lucas S."/>
            <person name="Mayer K.F."/>
            <person name="Moreau H."/>
            <person name="Not F."/>
            <person name="Otillar R."/>
            <person name="Panaud O."/>
            <person name="Pangilinan J."/>
            <person name="Paulsen I."/>
            <person name="Piegu B."/>
            <person name="Poliakov A."/>
            <person name="Robbens S."/>
            <person name="Schmutz J."/>
            <person name="Toulza E."/>
            <person name="Wyss T."/>
            <person name="Zelensky A."/>
            <person name="Zhou K."/>
            <person name="Armbrust E.V."/>
            <person name="Bhattacharya D."/>
            <person name="Goodenough U.W."/>
            <person name="Van de Peer Y."/>
            <person name="Grigoriev I.V."/>
        </authorList>
    </citation>
    <scope>NUCLEOTIDE SEQUENCE [LARGE SCALE GENOMIC DNA]</scope>
    <source>
        <strain evidence="3 4">CCMP1545</strain>
    </source>
</reference>
<dbReference type="RefSeq" id="XP_003064080.1">
    <property type="nucleotide sequence ID" value="XM_003064034.1"/>
</dbReference>
<keyword evidence="1" id="KW-1133">Transmembrane helix</keyword>
<dbReference type="Pfam" id="PF00487">
    <property type="entry name" value="FA_desaturase"/>
    <property type="match status" value="1"/>
</dbReference>
<dbReference type="InterPro" id="IPR012171">
    <property type="entry name" value="Fatty_acid_desaturase"/>
</dbReference>
<accession>C1N8G6</accession>
<dbReference type="STRING" id="564608.C1N8G6"/>
<proteinExistence type="predicted"/>
<keyword evidence="1" id="KW-0812">Transmembrane</keyword>
<evidence type="ECO:0000256" key="1">
    <source>
        <dbReference type="SAM" id="Phobius"/>
    </source>
</evidence>
<dbReference type="PANTHER" id="PTHR32100">
    <property type="entry name" value="OMEGA-6 FATTY ACID DESATURASE, CHLOROPLASTIC"/>
    <property type="match status" value="1"/>
</dbReference>
<dbReference type="GO" id="GO:0016491">
    <property type="term" value="F:oxidoreductase activity"/>
    <property type="evidence" value="ECO:0007669"/>
    <property type="project" value="InterPro"/>
</dbReference>
<feature type="transmembrane region" description="Helical" evidence="1">
    <location>
        <begin position="36"/>
        <end position="58"/>
    </location>
</feature>
<feature type="transmembrane region" description="Helical" evidence="1">
    <location>
        <begin position="164"/>
        <end position="183"/>
    </location>
</feature>
<feature type="transmembrane region" description="Helical" evidence="1">
    <location>
        <begin position="223"/>
        <end position="243"/>
    </location>
</feature>
<dbReference type="GO" id="GO:0006629">
    <property type="term" value="P:lipid metabolic process"/>
    <property type="evidence" value="ECO:0007669"/>
    <property type="project" value="InterPro"/>
</dbReference>
<dbReference type="OrthoDB" id="1461976at2759"/>
<dbReference type="GeneID" id="9689705"/>
<keyword evidence="1" id="KW-0472">Membrane</keyword>
<dbReference type="CDD" id="cd03507">
    <property type="entry name" value="Delta12-FADS-like"/>
    <property type="match status" value="1"/>
</dbReference>
<evidence type="ECO:0000313" key="3">
    <source>
        <dbReference type="EMBL" id="EEH51702.1"/>
    </source>
</evidence>
<dbReference type="EMBL" id="GG663750">
    <property type="protein sequence ID" value="EEH51702.1"/>
    <property type="molecule type" value="Genomic_DNA"/>
</dbReference>
<name>C1N8G6_MICPC</name>
<dbReference type="AlphaFoldDB" id="C1N8G6"/>
<feature type="transmembrane region" description="Helical" evidence="1">
    <location>
        <begin position="249"/>
        <end position="266"/>
    </location>
</feature>